<keyword evidence="4" id="KW-1185">Reference proteome</keyword>
<feature type="compositionally biased region" description="Polar residues" evidence="1">
    <location>
        <begin position="291"/>
        <end position="302"/>
    </location>
</feature>
<dbReference type="InterPro" id="IPR032675">
    <property type="entry name" value="LRR_dom_sf"/>
</dbReference>
<comment type="caution">
    <text evidence="3">The sequence shown here is derived from an EMBL/GenBank/DDBJ whole genome shotgun (WGS) entry which is preliminary data.</text>
</comment>
<sequence length="309" mass="35240">MTTFTSLPPEITREILQYLPVPTLLAFGLTSKNNHSIQQHSLSSLRLGVFHSRLGGMISLMEATADRSCLHSVQMILPKSECRKKDKVIRNQNLRIANVVEKYTHTLRDLEIACWELQESAAMSLAQLKNLKRLSIRLDHPHTRFSGLDPSFWETAPGSPVWNLFTSKKGEKGKSALGRLQSLNLERAGITDYQLTKILESNPNVRELSLRKCVNLTDKIFKILAEGKVGRKLEVLHFTRCCEVEIDERVLDHIGRLLNLKELSLYGCYRLDSDLVKKLNDEQWHIEDLTLPSTPSSPNQEVQIDPEYK</sequence>
<feature type="region of interest" description="Disordered" evidence="1">
    <location>
        <begin position="290"/>
        <end position="309"/>
    </location>
</feature>
<dbReference type="Gene3D" id="3.80.10.10">
    <property type="entry name" value="Ribonuclease Inhibitor"/>
    <property type="match status" value="1"/>
</dbReference>
<dbReference type="InterPro" id="IPR036047">
    <property type="entry name" value="F-box-like_dom_sf"/>
</dbReference>
<name>A0ABR4B2X4_9LECA</name>
<evidence type="ECO:0000259" key="2">
    <source>
        <dbReference type="PROSITE" id="PS50181"/>
    </source>
</evidence>
<evidence type="ECO:0000256" key="1">
    <source>
        <dbReference type="SAM" id="MobiDB-lite"/>
    </source>
</evidence>
<proteinExistence type="predicted"/>
<dbReference type="CDD" id="cd09917">
    <property type="entry name" value="F-box_SF"/>
    <property type="match status" value="1"/>
</dbReference>
<dbReference type="PANTHER" id="PTHR13318">
    <property type="entry name" value="PARTNER OF PAIRED, ISOFORM B-RELATED"/>
    <property type="match status" value="1"/>
</dbReference>
<feature type="domain" description="F-box" evidence="2">
    <location>
        <begin position="1"/>
        <end position="47"/>
    </location>
</feature>
<dbReference type="Proteomes" id="UP001590951">
    <property type="component" value="Unassembled WGS sequence"/>
</dbReference>
<organism evidence="3 4">
    <name type="scientific">Lepraria finkii</name>
    <dbReference type="NCBI Taxonomy" id="1340010"/>
    <lineage>
        <taxon>Eukaryota</taxon>
        <taxon>Fungi</taxon>
        <taxon>Dikarya</taxon>
        <taxon>Ascomycota</taxon>
        <taxon>Pezizomycotina</taxon>
        <taxon>Lecanoromycetes</taxon>
        <taxon>OSLEUM clade</taxon>
        <taxon>Lecanoromycetidae</taxon>
        <taxon>Lecanorales</taxon>
        <taxon>Lecanorineae</taxon>
        <taxon>Stereocaulaceae</taxon>
        <taxon>Lepraria</taxon>
    </lineage>
</organism>
<dbReference type="SUPFAM" id="SSF52047">
    <property type="entry name" value="RNI-like"/>
    <property type="match status" value="1"/>
</dbReference>
<accession>A0ABR4B2X4</accession>
<dbReference type="PROSITE" id="PS50181">
    <property type="entry name" value="FBOX"/>
    <property type="match status" value="1"/>
</dbReference>
<gene>
    <name evidence="3" type="ORF">ABVK25_008388</name>
</gene>
<evidence type="ECO:0000313" key="3">
    <source>
        <dbReference type="EMBL" id="KAL2051336.1"/>
    </source>
</evidence>
<dbReference type="EMBL" id="JBHFEH010000036">
    <property type="protein sequence ID" value="KAL2051336.1"/>
    <property type="molecule type" value="Genomic_DNA"/>
</dbReference>
<dbReference type="SUPFAM" id="SSF81383">
    <property type="entry name" value="F-box domain"/>
    <property type="match status" value="1"/>
</dbReference>
<reference evidence="3 4" key="1">
    <citation type="submission" date="2024-09" db="EMBL/GenBank/DDBJ databases">
        <title>Rethinking Asexuality: The Enigmatic Case of Functional Sexual Genes in Lepraria (Stereocaulaceae).</title>
        <authorList>
            <person name="Doellman M."/>
            <person name="Sun Y."/>
            <person name="Barcenas-Pena A."/>
            <person name="Lumbsch H.T."/>
            <person name="Grewe F."/>
        </authorList>
    </citation>
    <scope>NUCLEOTIDE SEQUENCE [LARGE SCALE GENOMIC DNA]</scope>
    <source>
        <strain evidence="3 4">Grewe 0041</strain>
    </source>
</reference>
<dbReference type="InterPro" id="IPR001810">
    <property type="entry name" value="F-box_dom"/>
</dbReference>
<dbReference type="Pfam" id="PF00646">
    <property type="entry name" value="F-box"/>
    <property type="match status" value="1"/>
</dbReference>
<protein>
    <recommendedName>
        <fullName evidence="2">F-box domain-containing protein</fullName>
    </recommendedName>
</protein>
<evidence type="ECO:0000313" key="4">
    <source>
        <dbReference type="Proteomes" id="UP001590951"/>
    </source>
</evidence>